<dbReference type="EMBL" id="AM469508">
    <property type="protein sequence ID" value="CAN79261.1"/>
    <property type="molecule type" value="Genomic_DNA"/>
</dbReference>
<proteinExistence type="predicted"/>
<organism evidence="3">
    <name type="scientific">Vitis vinifera</name>
    <name type="common">Grape</name>
    <dbReference type="NCBI Taxonomy" id="29760"/>
    <lineage>
        <taxon>Eukaryota</taxon>
        <taxon>Viridiplantae</taxon>
        <taxon>Streptophyta</taxon>
        <taxon>Embryophyta</taxon>
        <taxon>Tracheophyta</taxon>
        <taxon>Spermatophyta</taxon>
        <taxon>Magnoliopsida</taxon>
        <taxon>eudicotyledons</taxon>
        <taxon>Gunneridae</taxon>
        <taxon>Pentapetalae</taxon>
        <taxon>rosids</taxon>
        <taxon>Vitales</taxon>
        <taxon>Vitaceae</taxon>
        <taxon>Viteae</taxon>
        <taxon>Vitis</taxon>
    </lineage>
</organism>
<dbReference type="AlphaFoldDB" id="A5BSJ4"/>
<evidence type="ECO:0000256" key="2">
    <source>
        <dbReference type="ARBA" id="ARBA00023157"/>
    </source>
</evidence>
<protein>
    <submittedName>
        <fullName evidence="3">Uncharacterized protein</fullName>
    </submittedName>
</protein>
<gene>
    <name evidence="3" type="ORF">VITISV_010417</name>
</gene>
<dbReference type="SUPFAM" id="SSF51110">
    <property type="entry name" value="alpha-D-mannose-specific plant lectins"/>
    <property type="match status" value="1"/>
</dbReference>
<evidence type="ECO:0000313" key="3">
    <source>
        <dbReference type="EMBL" id="CAN79261.1"/>
    </source>
</evidence>
<reference evidence="3" key="1">
    <citation type="journal article" date="2007" name="PLoS ONE">
        <title>The first genome sequence of an elite grapevine cultivar (Pinot noir Vitis vinifera L.): coping with a highly heterozygous genome.</title>
        <authorList>
            <person name="Velasco R."/>
            <person name="Zharkikh A."/>
            <person name="Troggio M."/>
            <person name="Cartwright D.A."/>
            <person name="Cestaro A."/>
            <person name="Pruss D."/>
            <person name="Pindo M."/>
            <person name="FitzGerald L.M."/>
            <person name="Vezzulli S."/>
            <person name="Reid J."/>
            <person name="Malacarne G."/>
            <person name="Iliev D."/>
            <person name="Coppola G."/>
            <person name="Wardell B."/>
            <person name="Micheletti D."/>
            <person name="Macalma T."/>
            <person name="Facci M."/>
            <person name="Mitchell J.T."/>
            <person name="Perazzolli M."/>
            <person name="Eldredge G."/>
            <person name="Gatto P."/>
            <person name="Oyzerski R."/>
            <person name="Moretto M."/>
            <person name="Gutin N."/>
            <person name="Stefanini M."/>
            <person name="Chen Y."/>
            <person name="Segala C."/>
            <person name="Davenport C."/>
            <person name="Dematte L."/>
            <person name="Mraz A."/>
            <person name="Battilana J."/>
            <person name="Stormo K."/>
            <person name="Costa F."/>
            <person name="Tao Q."/>
            <person name="Si-Ammour A."/>
            <person name="Harkins T."/>
            <person name="Lackey A."/>
            <person name="Perbost C."/>
            <person name="Taillon B."/>
            <person name="Stella A."/>
            <person name="Solovyev V."/>
            <person name="Fawcett J.A."/>
            <person name="Sterck L."/>
            <person name="Vandepoele K."/>
            <person name="Grando S.M."/>
            <person name="Toppo S."/>
            <person name="Moser C."/>
            <person name="Lanchbury J."/>
            <person name="Bogden R."/>
            <person name="Skolnick M."/>
            <person name="Sgaramella V."/>
            <person name="Bhatnagar S.K."/>
            <person name="Fontana P."/>
            <person name="Gutin A."/>
            <person name="Van de Peer Y."/>
            <person name="Salamini F."/>
            <person name="Viola R."/>
        </authorList>
    </citation>
    <scope>NUCLEOTIDE SEQUENCE</scope>
</reference>
<name>A5BSJ4_VITVI</name>
<dbReference type="InterPro" id="IPR036426">
    <property type="entry name" value="Bulb-type_lectin_dom_sf"/>
</dbReference>
<keyword evidence="2" id="KW-1015">Disulfide bond</keyword>
<accession>A5BSJ4</accession>
<dbReference type="ExpressionAtlas" id="A5BSJ4">
    <property type="expression patterns" value="baseline and differential"/>
</dbReference>
<sequence length="596" mass="67965">MGSEFKIHWVWGKFRDCLEEKHRGKDWQHTSSSHLKPSNSSQRLVLPVVIKVKMLKSELRRRSSTAGTDIEYNWNANIESAERKNGKQQDLEKNKERSEVPQDALLCNRIDSKKGSCKDIEPAQNLIERRLRLYMNKDEVICGNDGILTRTLKAHVEKKHMRREFLCGFSWALKMETNFGAINERECTICLFDLHPSATGLAAPVLEPAERFYTLLHDILSPEHALVADRLRSLKKTKAQLEIELSNLQKEKPSKIVEHDKVIPNLVKEEARPKKRLNEILKPGKELKKRKKTISFDDDVDFDAVLDAAYAGFVKTERDKLHSPYNEDSVYGESMEFLAFTYTPNAESIFAPLTETNSFHSKSSDQDDAGYENFSKTLQMARPNDEADLNSTGVTYATMLDIGNLVLAGCDPTYFWQSFNPPTDTILPTHMLNQGSKLAARFSEKNPEVNYKKIDKSDELLNEDLKLENEWQQVSTCSEMNMLIETFRGLRGVLPFKGTFPIGNLIPGLRLGCFAPAKPPASTCVPLCKLKLHLRSCEPRCEITSKMRNKLQIISKLRNHLQVAKSQIQLEKSKFKLAKWTIERVKSTCAISDICN</sequence>
<keyword evidence="1" id="KW-0732">Signal</keyword>
<evidence type="ECO:0000256" key="1">
    <source>
        <dbReference type="ARBA" id="ARBA00022729"/>
    </source>
</evidence>